<keyword evidence="2" id="KW-0812">Transmembrane</keyword>
<feature type="transmembrane region" description="Helical" evidence="2">
    <location>
        <begin position="6"/>
        <end position="27"/>
    </location>
</feature>
<dbReference type="Proteomes" id="UP001240984">
    <property type="component" value="Unassembled WGS sequence"/>
</dbReference>
<dbReference type="EMBL" id="JAUSRA010000001">
    <property type="protein sequence ID" value="MDP9799868.1"/>
    <property type="molecule type" value="Genomic_DNA"/>
</dbReference>
<evidence type="ECO:0000256" key="2">
    <source>
        <dbReference type="SAM" id="Phobius"/>
    </source>
</evidence>
<accession>A0ABT9N832</accession>
<evidence type="ECO:0000256" key="1">
    <source>
        <dbReference type="SAM" id="MobiDB-lite"/>
    </source>
</evidence>
<keyword evidence="2" id="KW-1133">Transmembrane helix</keyword>
<evidence type="ECO:0000313" key="4">
    <source>
        <dbReference type="Proteomes" id="UP001240984"/>
    </source>
</evidence>
<keyword evidence="4" id="KW-1185">Reference proteome</keyword>
<keyword evidence="2" id="KW-0472">Membrane</keyword>
<dbReference type="RefSeq" id="WP_370881727.1">
    <property type="nucleotide sequence ID" value="NZ_JAUSRA010000001.1"/>
</dbReference>
<evidence type="ECO:0000313" key="3">
    <source>
        <dbReference type="EMBL" id="MDP9799868.1"/>
    </source>
</evidence>
<sequence>MDPLEVALIFVVAPLAVVGVLAALTLPGNRRKEKRYRPGRPFEFTPVWFLSSPGQLAGRLAITSSTPAGDDAAANPHGPTGGASDRW</sequence>
<comment type="caution">
    <text evidence="3">The sequence shown here is derived from an EMBL/GenBank/DDBJ whole genome shotgun (WGS) entry which is preliminary data.</text>
</comment>
<feature type="region of interest" description="Disordered" evidence="1">
    <location>
        <begin position="61"/>
        <end position="87"/>
    </location>
</feature>
<gene>
    <name evidence="3" type="ORF">J2S43_008380</name>
</gene>
<protein>
    <submittedName>
        <fullName evidence="3">Uncharacterized protein</fullName>
    </submittedName>
</protein>
<name>A0ABT9N832_9ACTN</name>
<reference evidence="3 4" key="1">
    <citation type="submission" date="2023-07" db="EMBL/GenBank/DDBJ databases">
        <title>Sequencing the genomes of 1000 actinobacteria strains.</title>
        <authorList>
            <person name="Klenk H.-P."/>
        </authorList>
    </citation>
    <scope>NUCLEOTIDE SEQUENCE [LARGE SCALE GENOMIC DNA]</scope>
    <source>
        <strain evidence="3 4">DSM 44710</strain>
    </source>
</reference>
<organism evidence="3 4">
    <name type="scientific">Catenuloplanes nepalensis</name>
    <dbReference type="NCBI Taxonomy" id="587533"/>
    <lineage>
        <taxon>Bacteria</taxon>
        <taxon>Bacillati</taxon>
        <taxon>Actinomycetota</taxon>
        <taxon>Actinomycetes</taxon>
        <taxon>Micromonosporales</taxon>
        <taxon>Micromonosporaceae</taxon>
        <taxon>Catenuloplanes</taxon>
    </lineage>
</organism>
<proteinExistence type="predicted"/>